<gene>
    <name evidence="2" type="ORF">L288_09030</name>
</gene>
<reference evidence="2 3" key="1">
    <citation type="journal article" date="2013" name="Genome Announc.">
        <title>Draft Genome Sequence of Sphingobium quisquiliarum Strain P25T, a Novel Hexachlorocyclohexane (HCH)-Degrading Bacterium Isolated from an HCH Dumpsite.</title>
        <authorList>
            <person name="Kumar Singh A."/>
            <person name="Sangwan N."/>
            <person name="Sharma A."/>
            <person name="Gupta V."/>
            <person name="Khurana J.P."/>
            <person name="Lal R."/>
        </authorList>
    </citation>
    <scope>NUCLEOTIDE SEQUENCE [LARGE SCALE GENOMIC DNA]</scope>
    <source>
        <strain evidence="2 3">P25</strain>
    </source>
</reference>
<dbReference type="PATRIC" id="fig|1329909.3.peg.1749"/>
<dbReference type="EMBL" id="ATHO01000072">
    <property type="protein sequence ID" value="EQB08061.1"/>
    <property type="molecule type" value="Genomic_DNA"/>
</dbReference>
<comment type="caution">
    <text evidence="2">The sequence shown here is derived from an EMBL/GenBank/DDBJ whole genome shotgun (WGS) entry which is preliminary data.</text>
</comment>
<dbReference type="Gene3D" id="2.60.120.10">
    <property type="entry name" value="Jelly Rolls"/>
    <property type="match status" value="1"/>
</dbReference>
<evidence type="ECO:0000259" key="1">
    <source>
        <dbReference type="Pfam" id="PF07883"/>
    </source>
</evidence>
<protein>
    <recommendedName>
        <fullName evidence="1">Cupin type-2 domain-containing protein</fullName>
    </recommendedName>
</protein>
<feature type="domain" description="Cupin type-2" evidence="1">
    <location>
        <begin position="78"/>
        <end position="145"/>
    </location>
</feature>
<dbReference type="InterPro" id="IPR013096">
    <property type="entry name" value="Cupin_2"/>
</dbReference>
<dbReference type="Gene3D" id="2.20.70.150">
    <property type="match status" value="1"/>
</dbReference>
<accession>T0GVQ7</accession>
<dbReference type="PANTHER" id="PTHR36156">
    <property type="entry name" value="SLR2101 PROTEIN"/>
    <property type="match status" value="1"/>
</dbReference>
<sequence>MTAAGLPPIRRVVTGHDGDGRAIIRSDDTAATHDVPAGGARFLQIWATKTVPADANDPIDGRELATGHTISSGSVIRIVDILPGTVSPMHRTSSVDYGLVLSGEIELELDGGSVTTLRQGDVAVQRGTMHLWRNSSDTPCRMAFILIEAAPYVHDGQPLPEIHF</sequence>
<dbReference type="AlphaFoldDB" id="T0GVQ7"/>
<dbReference type="PANTHER" id="PTHR36156:SF2">
    <property type="entry name" value="CUPIN TYPE-2 DOMAIN-CONTAINING PROTEIN"/>
    <property type="match status" value="1"/>
</dbReference>
<evidence type="ECO:0000313" key="3">
    <source>
        <dbReference type="Proteomes" id="UP000015525"/>
    </source>
</evidence>
<dbReference type="RefSeq" id="WP_021238079.1">
    <property type="nucleotide sequence ID" value="NZ_ATHO01000072.1"/>
</dbReference>
<name>T0GVQ7_9SPHN</name>
<evidence type="ECO:0000313" key="2">
    <source>
        <dbReference type="EMBL" id="EQB08061.1"/>
    </source>
</evidence>
<proteinExistence type="predicted"/>
<dbReference type="InterPro" id="IPR014710">
    <property type="entry name" value="RmlC-like_jellyroll"/>
</dbReference>
<dbReference type="SUPFAM" id="SSF51182">
    <property type="entry name" value="RmlC-like cupins"/>
    <property type="match status" value="1"/>
</dbReference>
<dbReference type="Pfam" id="PF07883">
    <property type="entry name" value="Cupin_2"/>
    <property type="match status" value="1"/>
</dbReference>
<dbReference type="InterPro" id="IPR011051">
    <property type="entry name" value="RmlC_Cupin_sf"/>
</dbReference>
<dbReference type="InterPro" id="IPR047142">
    <property type="entry name" value="OryJ/VirC-like"/>
</dbReference>
<keyword evidence="3" id="KW-1185">Reference proteome</keyword>
<dbReference type="CDD" id="cd02231">
    <property type="entry name" value="cupin_BLL6423-like"/>
    <property type="match status" value="1"/>
</dbReference>
<organism evidence="2 3">
    <name type="scientific">Sphingobium quisquiliarum P25</name>
    <dbReference type="NCBI Taxonomy" id="1329909"/>
    <lineage>
        <taxon>Bacteria</taxon>
        <taxon>Pseudomonadati</taxon>
        <taxon>Pseudomonadota</taxon>
        <taxon>Alphaproteobacteria</taxon>
        <taxon>Sphingomonadales</taxon>
        <taxon>Sphingomonadaceae</taxon>
        <taxon>Sphingobium</taxon>
    </lineage>
</organism>
<dbReference type="Proteomes" id="UP000015525">
    <property type="component" value="Unassembled WGS sequence"/>
</dbReference>